<dbReference type="EMBL" id="JAKGCU010000001">
    <property type="protein sequence ID" value="MCF3936980.1"/>
    <property type="molecule type" value="Genomic_DNA"/>
</dbReference>
<accession>A0ABS9DCP6</accession>
<name>A0ABS9DCP6_9ACTN</name>
<dbReference type="RefSeq" id="WP_235721603.1">
    <property type="nucleotide sequence ID" value="NZ_JAKGCU010000001.1"/>
</dbReference>
<protein>
    <submittedName>
        <fullName evidence="2">DUF3883 domain-containing protein</fullName>
    </submittedName>
</protein>
<keyword evidence="3" id="KW-1185">Reference proteome</keyword>
<feature type="domain" description="Protein NO VEIN C-terminal" evidence="1">
    <location>
        <begin position="165"/>
        <end position="260"/>
    </location>
</feature>
<proteinExistence type="predicted"/>
<evidence type="ECO:0000259" key="1">
    <source>
        <dbReference type="Pfam" id="PF13020"/>
    </source>
</evidence>
<comment type="caution">
    <text evidence="2">The sequence shown here is derived from an EMBL/GenBank/DDBJ whole genome shotgun (WGS) entry which is preliminary data.</text>
</comment>
<dbReference type="InterPro" id="IPR024975">
    <property type="entry name" value="NOV_C"/>
</dbReference>
<gene>
    <name evidence="2" type="ORF">L1892_01105</name>
</gene>
<sequence length="282" mass="31923">MAGEKDWSRREVELCVAEYLHMLTLQLNGQNFNKRARSVALAEKLNQRSRTAVEFKHCNISAVMTELGYPLVQGYKPRSNYQRLLIEVLEEQLSSNSAVQDAAQAAVQRPATPTDFVFDQKIWVPAPEHSEGRESAVAEHGIFSPMRRDFLAQESRNRSLGLAGETLVVDLEVRRLYEAGKKSLSERVEHVSQTLGDGLGYDVLSFDDDGRERLIEVKTTAFGRYTPFYVTRNELARSEEDAPTYHLYRVFDFRENPKVFDLPGAIGSNCRLDAATYLARVG</sequence>
<evidence type="ECO:0000313" key="3">
    <source>
        <dbReference type="Proteomes" id="UP001108089"/>
    </source>
</evidence>
<reference evidence="2" key="1">
    <citation type="submission" date="2022-01" db="EMBL/GenBank/DDBJ databases">
        <title>Gordonia xiamenensis sp. nov., isolated from surface seawater in Xiamen.</title>
        <authorList>
            <person name="He Y.F."/>
        </authorList>
    </citation>
    <scope>NUCLEOTIDE SEQUENCE</scope>
    <source>
        <strain evidence="2">GW1C4-4</strain>
    </source>
</reference>
<organism evidence="2 3">
    <name type="scientific">Gordonia tangerina</name>
    <dbReference type="NCBI Taxonomy" id="2911060"/>
    <lineage>
        <taxon>Bacteria</taxon>
        <taxon>Bacillati</taxon>
        <taxon>Actinomycetota</taxon>
        <taxon>Actinomycetes</taxon>
        <taxon>Mycobacteriales</taxon>
        <taxon>Gordoniaceae</taxon>
        <taxon>Gordonia</taxon>
    </lineage>
</organism>
<dbReference type="Pfam" id="PF13020">
    <property type="entry name" value="NOV_C"/>
    <property type="match status" value="1"/>
</dbReference>
<evidence type="ECO:0000313" key="2">
    <source>
        <dbReference type="EMBL" id="MCF3936980.1"/>
    </source>
</evidence>
<dbReference type="Proteomes" id="UP001108089">
    <property type="component" value="Unassembled WGS sequence"/>
</dbReference>